<evidence type="ECO:0000259" key="3">
    <source>
        <dbReference type="Pfam" id="PF13193"/>
    </source>
</evidence>
<dbReference type="SUPFAM" id="SSF56801">
    <property type="entry name" value="Acetyl-CoA synthetase-like"/>
    <property type="match status" value="1"/>
</dbReference>
<dbReference type="InterPro" id="IPR000873">
    <property type="entry name" value="AMP-dep_synth/lig_dom"/>
</dbReference>
<feature type="domain" description="AMP-binding enzyme C-terminal" evidence="3">
    <location>
        <begin position="384"/>
        <end position="457"/>
    </location>
</feature>
<dbReference type="PANTHER" id="PTHR43201">
    <property type="entry name" value="ACYL-COA SYNTHETASE"/>
    <property type="match status" value="1"/>
</dbReference>
<organism evidence="4 5">
    <name type="scientific">Paludibaculum fermentans</name>
    <dbReference type="NCBI Taxonomy" id="1473598"/>
    <lineage>
        <taxon>Bacteria</taxon>
        <taxon>Pseudomonadati</taxon>
        <taxon>Acidobacteriota</taxon>
        <taxon>Terriglobia</taxon>
        <taxon>Bryobacterales</taxon>
        <taxon>Bryobacteraceae</taxon>
        <taxon>Paludibaculum</taxon>
    </lineage>
</organism>
<name>A0A7S7SK29_PALFE</name>
<dbReference type="Pfam" id="PF00501">
    <property type="entry name" value="AMP-binding"/>
    <property type="match status" value="1"/>
</dbReference>
<dbReference type="InterPro" id="IPR045851">
    <property type="entry name" value="AMP-bd_C_sf"/>
</dbReference>
<dbReference type="InterPro" id="IPR042099">
    <property type="entry name" value="ANL_N_sf"/>
</dbReference>
<dbReference type="InterPro" id="IPR025110">
    <property type="entry name" value="AMP-bd_C"/>
</dbReference>
<protein>
    <submittedName>
        <fullName evidence="4">AMP-binding protein</fullName>
    </submittedName>
</protein>
<dbReference type="PROSITE" id="PS00455">
    <property type="entry name" value="AMP_BINDING"/>
    <property type="match status" value="1"/>
</dbReference>
<keyword evidence="5" id="KW-1185">Reference proteome</keyword>
<dbReference type="Proteomes" id="UP000593892">
    <property type="component" value="Chromosome"/>
</dbReference>
<dbReference type="KEGG" id="pfer:IRI77_30440"/>
<comment type="similarity">
    <text evidence="1">Belongs to the ATP-dependent AMP-binding enzyme family.</text>
</comment>
<dbReference type="Pfam" id="PF13193">
    <property type="entry name" value="AMP-binding_C"/>
    <property type="match status" value="1"/>
</dbReference>
<feature type="domain" description="AMP-dependent synthetase/ligase" evidence="2">
    <location>
        <begin position="11"/>
        <end position="334"/>
    </location>
</feature>
<dbReference type="RefSeq" id="WP_194448720.1">
    <property type="nucleotide sequence ID" value="NZ_CP063849.1"/>
</dbReference>
<accession>A0A7S7SK29</accession>
<dbReference type="GO" id="GO:0006631">
    <property type="term" value="P:fatty acid metabolic process"/>
    <property type="evidence" value="ECO:0007669"/>
    <property type="project" value="TreeGrafter"/>
</dbReference>
<dbReference type="Gene3D" id="3.40.50.12780">
    <property type="entry name" value="N-terminal domain of ligase-like"/>
    <property type="match status" value="1"/>
</dbReference>
<dbReference type="EMBL" id="CP063849">
    <property type="protein sequence ID" value="QOY87051.1"/>
    <property type="molecule type" value="Genomic_DNA"/>
</dbReference>
<evidence type="ECO:0000313" key="4">
    <source>
        <dbReference type="EMBL" id="QOY87051.1"/>
    </source>
</evidence>
<proteinExistence type="inferred from homology"/>
<sequence length="468" mass="51689">MNLIQLFDLSLKGRRDEVALEFSGGSFTFGEIDDRSNRMAALFQQRGLEKGDRLCVYLSNCVELIDIYLACAKLGVIFVPINILYREREILHILADSGPKAVITAQEMPGTVPVWPIAGLITPPAAERPDVALNGDSPAALVYTSGTTGASKGAILTHNNFAVNAINLNACWDITKTDRFLLALPLFHVHALGNGLHCWLISGCRMRLLERFEHQKAAAEFLDYRPTLFFGVPTVYVRLLDFPADIAGQVGRFMRLFVSGSAPLPPQVFEEFHAKFGHTILERYGMTETLMNISNPYVGDRRPGTVGLPLPGISARIVDGELQLRGPNVCAGYWRREEATKAAFEDGWFKTGDVAECSADGYYTLLGRKSDLIISGGFNIYPREIEEFLLEQEEVAEAAVVGVPDQLRGEIPVAYIVPRAAIDAATLDLRCRAKLASFKVPRDFLAVDKLPRTALGKIQKHLLPPWTK</sequence>
<dbReference type="PANTHER" id="PTHR43201:SF8">
    <property type="entry name" value="ACYL-COA SYNTHETASE FAMILY MEMBER 3"/>
    <property type="match status" value="1"/>
</dbReference>
<evidence type="ECO:0000313" key="5">
    <source>
        <dbReference type="Proteomes" id="UP000593892"/>
    </source>
</evidence>
<dbReference type="AlphaFoldDB" id="A0A7S7SK29"/>
<dbReference type="Gene3D" id="3.30.300.30">
    <property type="match status" value="1"/>
</dbReference>
<evidence type="ECO:0000256" key="1">
    <source>
        <dbReference type="ARBA" id="ARBA00006432"/>
    </source>
</evidence>
<dbReference type="InterPro" id="IPR020845">
    <property type="entry name" value="AMP-binding_CS"/>
</dbReference>
<dbReference type="GO" id="GO:0031956">
    <property type="term" value="F:medium-chain fatty acid-CoA ligase activity"/>
    <property type="evidence" value="ECO:0007669"/>
    <property type="project" value="TreeGrafter"/>
</dbReference>
<reference evidence="4 5" key="1">
    <citation type="submission" date="2020-10" db="EMBL/GenBank/DDBJ databases">
        <title>Complete genome sequence of Paludibaculum fermentans P105T, a facultatively anaerobic acidobacterium capable of dissimilatory Fe(III) reduction.</title>
        <authorList>
            <person name="Dedysh S.N."/>
            <person name="Beletsky A.V."/>
            <person name="Kulichevskaya I.S."/>
            <person name="Mardanov A.V."/>
            <person name="Ravin N.V."/>
        </authorList>
    </citation>
    <scope>NUCLEOTIDE SEQUENCE [LARGE SCALE GENOMIC DNA]</scope>
    <source>
        <strain evidence="4 5">P105</strain>
    </source>
</reference>
<evidence type="ECO:0000259" key="2">
    <source>
        <dbReference type="Pfam" id="PF00501"/>
    </source>
</evidence>
<gene>
    <name evidence="4" type="ORF">IRI77_30440</name>
</gene>